<dbReference type="PANTHER" id="PTHR10459">
    <property type="entry name" value="DNA LIGASE"/>
    <property type="match status" value="1"/>
</dbReference>
<dbReference type="InterPro" id="IPR050800">
    <property type="entry name" value="ARTD/PARP"/>
</dbReference>
<dbReference type="Pfam" id="PF05406">
    <property type="entry name" value="WGR"/>
    <property type="match status" value="1"/>
</dbReference>
<dbReference type="SUPFAM" id="SSF142921">
    <property type="entry name" value="WGR domain-like"/>
    <property type="match status" value="1"/>
</dbReference>
<comment type="catalytic activity">
    <reaction evidence="7">
        <text>NAD(+) + (ADP-D-ribosyl)n-acceptor = nicotinamide + (ADP-D-ribosyl)n+1-acceptor + H(+).</text>
        <dbReference type="EC" id="2.4.2.30"/>
    </reaction>
</comment>
<evidence type="ECO:0000256" key="1">
    <source>
        <dbReference type="ARBA" id="ARBA00012020"/>
    </source>
</evidence>
<dbReference type="EC" id="2.4.2.30" evidence="1"/>
<proteinExistence type="predicted"/>
<evidence type="ECO:0000256" key="3">
    <source>
        <dbReference type="ARBA" id="ARBA00022679"/>
    </source>
</evidence>
<dbReference type="GO" id="GO:0006302">
    <property type="term" value="P:double-strand break repair"/>
    <property type="evidence" value="ECO:0007669"/>
    <property type="project" value="TreeGrafter"/>
</dbReference>
<reference evidence="9 10" key="1">
    <citation type="journal article" date="2014" name="Nat. Commun.">
        <title>Molecular traces of alternative social organization in a termite genome.</title>
        <authorList>
            <person name="Terrapon N."/>
            <person name="Li C."/>
            <person name="Robertson H.M."/>
            <person name="Ji L."/>
            <person name="Meng X."/>
            <person name="Booth W."/>
            <person name="Chen Z."/>
            <person name="Childers C.P."/>
            <person name="Glastad K.M."/>
            <person name="Gokhale K."/>
            <person name="Gowin J."/>
            <person name="Gronenberg W."/>
            <person name="Hermansen R.A."/>
            <person name="Hu H."/>
            <person name="Hunt B.G."/>
            <person name="Huylmans A.K."/>
            <person name="Khalil S.M."/>
            <person name="Mitchell R.D."/>
            <person name="Munoz-Torres M.C."/>
            <person name="Mustard J.A."/>
            <person name="Pan H."/>
            <person name="Reese J.T."/>
            <person name="Scharf M.E."/>
            <person name="Sun F."/>
            <person name="Vogel H."/>
            <person name="Xiao J."/>
            <person name="Yang W."/>
            <person name="Yang Z."/>
            <person name="Yang Z."/>
            <person name="Zhou J."/>
            <person name="Zhu J."/>
            <person name="Brent C.S."/>
            <person name="Elsik C.G."/>
            <person name="Goodisman M.A."/>
            <person name="Liberles D.A."/>
            <person name="Roe R.M."/>
            <person name="Vargo E.L."/>
            <person name="Vilcinskas A."/>
            <person name="Wang J."/>
            <person name="Bornberg-Bauer E."/>
            <person name="Korb J."/>
            <person name="Zhang G."/>
            <person name="Liebig J."/>
        </authorList>
    </citation>
    <scope>NUCLEOTIDE SEQUENCE [LARGE SCALE GENOMIC DNA]</scope>
    <source>
        <tissue evidence="9">Whole organism</tissue>
    </source>
</reference>
<evidence type="ECO:0000259" key="8">
    <source>
        <dbReference type="PROSITE" id="PS51977"/>
    </source>
</evidence>
<dbReference type="InterPro" id="IPR036930">
    <property type="entry name" value="WGR_dom_sf"/>
</dbReference>
<feature type="domain" description="WGR" evidence="8">
    <location>
        <begin position="1"/>
        <end position="53"/>
    </location>
</feature>
<keyword evidence="5" id="KW-0520">NAD</keyword>
<dbReference type="GO" id="GO:0003677">
    <property type="term" value="F:DNA binding"/>
    <property type="evidence" value="ECO:0007669"/>
    <property type="project" value="UniProtKB-KW"/>
</dbReference>
<keyword evidence="10" id="KW-1185">Reference proteome</keyword>
<keyword evidence="3" id="KW-0808">Transferase</keyword>
<dbReference type="GO" id="GO:1990404">
    <property type="term" value="F:NAD+-protein mono-ADP-ribosyltransferase activity"/>
    <property type="evidence" value="ECO:0007669"/>
    <property type="project" value="TreeGrafter"/>
</dbReference>
<evidence type="ECO:0000313" key="10">
    <source>
        <dbReference type="Proteomes" id="UP000027135"/>
    </source>
</evidence>
<evidence type="ECO:0000313" key="9">
    <source>
        <dbReference type="EMBL" id="KDR21254.1"/>
    </source>
</evidence>
<protein>
    <recommendedName>
        <fullName evidence="1">NAD(+) ADP-ribosyltransferase</fullName>
        <ecNumber evidence="1">2.4.2.30</ecNumber>
    </recommendedName>
</protein>
<dbReference type="GO" id="GO:0005730">
    <property type="term" value="C:nucleolus"/>
    <property type="evidence" value="ECO:0007669"/>
    <property type="project" value="TreeGrafter"/>
</dbReference>
<accession>A0A067RNF6</accession>
<dbReference type="Proteomes" id="UP000027135">
    <property type="component" value="Unassembled WGS sequence"/>
</dbReference>
<evidence type="ECO:0000256" key="4">
    <source>
        <dbReference type="ARBA" id="ARBA00022765"/>
    </source>
</evidence>
<dbReference type="AlphaFoldDB" id="A0A067RNF6"/>
<evidence type="ECO:0000256" key="5">
    <source>
        <dbReference type="ARBA" id="ARBA00023027"/>
    </source>
</evidence>
<keyword evidence="2" id="KW-0328">Glycosyltransferase</keyword>
<dbReference type="InterPro" id="IPR008893">
    <property type="entry name" value="WGR_domain"/>
</dbReference>
<dbReference type="eggNOG" id="KOG1037">
    <property type="taxonomic scope" value="Eukaryota"/>
</dbReference>
<name>A0A067RNF6_ZOONE</name>
<keyword evidence="6" id="KW-0238">DNA-binding</keyword>
<dbReference type="EMBL" id="KK852565">
    <property type="protein sequence ID" value="KDR21254.1"/>
    <property type="molecule type" value="Genomic_DNA"/>
</dbReference>
<sequence length="77" mass="8851">MSWGRIGTTIGGMKLAEVTSLKQALKIFECIYKERTGNEWASRNHFEKVADSFYPVDLDYSQVRFNCYEIAAILILI</sequence>
<dbReference type="PANTHER" id="PTHR10459:SF112">
    <property type="entry name" value="POLY [ADP-RIBOSE] POLYMERASE 1"/>
    <property type="match status" value="1"/>
</dbReference>
<dbReference type="GO" id="GO:0003950">
    <property type="term" value="F:NAD+ poly-ADP-ribosyltransferase activity"/>
    <property type="evidence" value="ECO:0007669"/>
    <property type="project" value="UniProtKB-EC"/>
</dbReference>
<dbReference type="GO" id="GO:0070212">
    <property type="term" value="P:protein poly-ADP-ribosylation"/>
    <property type="evidence" value="ECO:0007669"/>
    <property type="project" value="TreeGrafter"/>
</dbReference>
<evidence type="ECO:0000256" key="2">
    <source>
        <dbReference type="ARBA" id="ARBA00022676"/>
    </source>
</evidence>
<gene>
    <name evidence="9" type="ORF">L798_04559</name>
</gene>
<evidence type="ECO:0000256" key="7">
    <source>
        <dbReference type="ARBA" id="ARBA00033987"/>
    </source>
</evidence>
<evidence type="ECO:0000256" key="6">
    <source>
        <dbReference type="ARBA" id="ARBA00023125"/>
    </source>
</evidence>
<keyword evidence="4" id="KW-0013">ADP-ribosylation</keyword>
<organism evidence="9 10">
    <name type="scientific">Zootermopsis nevadensis</name>
    <name type="common">Dampwood termite</name>
    <dbReference type="NCBI Taxonomy" id="136037"/>
    <lineage>
        <taxon>Eukaryota</taxon>
        <taxon>Metazoa</taxon>
        <taxon>Ecdysozoa</taxon>
        <taxon>Arthropoda</taxon>
        <taxon>Hexapoda</taxon>
        <taxon>Insecta</taxon>
        <taxon>Pterygota</taxon>
        <taxon>Neoptera</taxon>
        <taxon>Polyneoptera</taxon>
        <taxon>Dictyoptera</taxon>
        <taxon>Blattodea</taxon>
        <taxon>Blattoidea</taxon>
        <taxon>Termitoidae</taxon>
        <taxon>Termopsidae</taxon>
        <taxon>Zootermopsis</taxon>
    </lineage>
</organism>
<dbReference type="InParanoid" id="A0A067RNF6"/>
<dbReference type="PROSITE" id="PS51977">
    <property type="entry name" value="WGR"/>
    <property type="match status" value="1"/>
</dbReference>
<dbReference type="STRING" id="136037.A0A067RNF6"/>